<sequence length="287" mass="32480">MDFKWLKTFIVAAQCENFRQASEQLFLTQPAVTNHIQKLEQSLQCALFIRKGKTVTLSAEGHRFLPIAKTMLAQYDDGLQSFHAWRFGYDKQLTIAVAPQIASSILPAILKSFMQHEPTIDVHLNVVNSYDVVHEVLQGKADVGLTRTELTQASLHYDVALEEAVVLIAPFDTTITDEAQLLKAYRLITHNHPVYWDDLLADVQRAYPTVQTLKVNQVEVTKKFIEQGLGVSYLPHSMVQRELDEQQLKIIPPTRINLPTSKTYTATKVVTPETTAFLQFFNAALRS</sequence>
<evidence type="ECO:0000256" key="1">
    <source>
        <dbReference type="ARBA" id="ARBA00009437"/>
    </source>
</evidence>
<keyword evidence="4" id="KW-0804">Transcription</keyword>
<dbReference type="Pfam" id="PF03466">
    <property type="entry name" value="LysR_substrate"/>
    <property type="match status" value="1"/>
</dbReference>
<dbReference type="InterPro" id="IPR005119">
    <property type="entry name" value="LysR_subst-bd"/>
</dbReference>
<dbReference type="Proteomes" id="UP000093482">
    <property type="component" value="Unassembled WGS sequence"/>
</dbReference>
<keyword evidence="2" id="KW-0805">Transcription regulation</keyword>
<dbReference type="SUPFAM" id="SSF46785">
    <property type="entry name" value="Winged helix' DNA-binding domain"/>
    <property type="match status" value="1"/>
</dbReference>
<accession>A0A1C0YJH2</accession>
<dbReference type="Gene3D" id="3.40.190.290">
    <property type="match status" value="1"/>
</dbReference>
<dbReference type="PRINTS" id="PR00039">
    <property type="entry name" value="HTHLYSR"/>
</dbReference>
<evidence type="ECO:0000259" key="5">
    <source>
        <dbReference type="PROSITE" id="PS50931"/>
    </source>
</evidence>
<name>A0A1C0YJH2_9BACL</name>
<dbReference type="PANTHER" id="PTHR30126:SF64">
    <property type="entry name" value="HTH-TYPE TRANSCRIPTIONAL REGULATOR CITR"/>
    <property type="match status" value="1"/>
</dbReference>
<dbReference type="Pfam" id="PF00126">
    <property type="entry name" value="HTH_1"/>
    <property type="match status" value="1"/>
</dbReference>
<dbReference type="PROSITE" id="PS50931">
    <property type="entry name" value="HTH_LYSR"/>
    <property type="match status" value="1"/>
</dbReference>
<dbReference type="InterPro" id="IPR036390">
    <property type="entry name" value="WH_DNA-bd_sf"/>
</dbReference>
<dbReference type="CDD" id="cd05466">
    <property type="entry name" value="PBP2_LTTR_substrate"/>
    <property type="match status" value="1"/>
</dbReference>
<dbReference type="SUPFAM" id="SSF53850">
    <property type="entry name" value="Periplasmic binding protein-like II"/>
    <property type="match status" value="1"/>
</dbReference>
<dbReference type="GO" id="GO:0003700">
    <property type="term" value="F:DNA-binding transcription factor activity"/>
    <property type="evidence" value="ECO:0007669"/>
    <property type="project" value="InterPro"/>
</dbReference>
<dbReference type="PANTHER" id="PTHR30126">
    <property type="entry name" value="HTH-TYPE TRANSCRIPTIONAL REGULATOR"/>
    <property type="match status" value="1"/>
</dbReference>
<evidence type="ECO:0000256" key="3">
    <source>
        <dbReference type="ARBA" id="ARBA00023125"/>
    </source>
</evidence>
<comment type="similarity">
    <text evidence="1">Belongs to the LysR transcriptional regulatory family.</text>
</comment>
<dbReference type="AlphaFoldDB" id="A0A1C0YJH2"/>
<dbReference type="RefSeq" id="WP_066465809.1">
    <property type="nucleotide sequence ID" value="NZ_MATO01000056.1"/>
</dbReference>
<dbReference type="InterPro" id="IPR000847">
    <property type="entry name" value="LysR_HTH_N"/>
</dbReference>
<evidence type="ECO:0000313" key="6">
    <source>
        <dbReference type="EMBL" id="OCS87284.1"/>
    </source>
</evidence>
<dbReference type="FunFam" id="1.10.10.10:FF:000001">
    <property type="entry name" value="LysR family transcriptional regulator"/>
    <property type="match status" value="1"/>
</dbReference>
<evidence type="ECO:0000256" key="4">
    <source>
        <dbReference type="ARBA" id="ARBA00023163"/>
    </source>
</evidence>
<organism evidence="6 7">
    <name type="scientific">Caryophanon latum</name>
    <dbReference type="NCBI Taxonomy" id="33977"/>
    <lineage>
        <taxon>Bacteria</taxon>
        <taxon>Bacillati</taxon>
        <taxon>Bacillota</taxon>
        <taxon>Bacilli</taxon>
        <taxon>Bacillales</taxon>
        <taxon>Caryophanaceae</taxon>
        <taxon>Caryophanon</taxon>
    </lineage>
</organism>
<feature type="domain" description="HTH lysR-type" evidence="5">
    <location>
        <begin position="1"/>
        <end position="58"/>
    </location>
</feature>
<dbReference type="GO" id="GO:0000976">
    <property type="term" value="F:transcription cis-regulatory region binding"/>
    <property type="evidence" value="ECO:0007669"/>
    <property type="project" value="TreeGrafter"/>
</dbReference>
<dbReference type="OrthoDB" id="9803735at2"/>
<dbReference type="InterPro" id="IPR036388">
    <property type="entry name" value="WH-like_DNA-bd_sf"/>
</dbReference>
<comment type="caution">
    <text evidence="6">The sequence shown here is derived from an EMBL/GenBank/DDBJ whole genome shotgun (WGS) entry which is preliminary data.</text>
</comment>
<dbReference type="EMBL" id="MATO01000056">
    <property type="protein sequence ID" value="OCS87284.1"/>
    <property type="molecule type" value="Genomic_DNA"/>
</dbReference>
<evidence type="ECO:0000256" key="2">
    <source>
        <dbReference type="ARBA" id="ARBA00023015"/>
    </source>
</evidence>
<gene>
    <name evidence="6" type="ORF">A6K76_02640</name>
</gene>
<dbReference type="Gene3D" id="1.10.10.10">
    <property type="entry name" value="Winged helix-like DNA-binding domain superfamily/Winged helix DNA-binding domain"/>
    <property type="match status" value="1"/>
</dbReference>
<keyword evidence="7" id="KW-1185">Reference proteome</keyword>
<evidence type="ECO:0000313" key="7">
    <source>
        <dbReference type="Proteomes" id="UP000093482"/>
    </source>
</evidence>
<keyword evidence="3" id="KW-0238">DNA-binding</keyword>
<protein>
    <submittedName>
        <fullName evidence="6">Transcriptional regulator</fullName>
    </submittedName>
</protein>
<proteinExistence type="inferred from homology"/>
<reference evidence="6 7" key="1">
    <citation type="submission" date="2016-07" db="EMBL/GenBank/DDBJ databases">
        <title>Caryophanon latum genome sequencing.</title>
        <authorList>
            <person name="Verma A."/>
            <person name="Pal Y."/>
            <person name="Krishnamurthi S."/>
        </authorList>
    </citation>
    <scope>NUCLEOTIDE SEQUENCE [LARGE SCALE GENOMIC DNA]</scope>
    <source>
        <strain evidence="6 7">DSM 14151</strain>
    </source>
</reference>